<proteinExistence type="predicted"/>
<dbReference type="PANTHER" id="PTHR37816">
    <property type="entry name" value="YALI0E33011P"/>
    <property type="match status" value="1"/>
</dbReference>
<sequence length="177" mass="20779">MKRIMIVGGPGSGKSTLARRLGEALDLPVFHFDHIHWKPGWTPRPDEEKQALVEEIIAGETWVLEGNHSRSYVLRMARAEMLVFLDLPRRLRMTRLLRRWLKYRGRTRPDLPEGCPEHLSLEFLRWSWNWDRAKRPTVLRLAEESADRLVIHILRSPAEVQQFVEDAGSRSARLRTR</sequence>
<dbReference type="EMBL" id="JAOCZP010000001">
    <property type="protein sequence ID" value="MCT7373681.1"/>
    <property type="molecule type" value="Genomic_DNA"/>
</dbReference>
<dbReference type="Proteomes" id="UP001320831">
    <property type="component" value="Unassembled WGS sequence"/>
</dbReference>
<dbReference type="InterPro" id="IPR052922">
    <property type="entry name" value="Cytidylate_Kinase-2"/>
</dbReference>
<evidence type="ECO:0000313" key="2">
    <source>
        <dbReference type="Proteomes" id="UP001320831"/>
    </source>
</evidence>
<dbReference type="InterPro" id="IPR027417">
    <property type="entry name" value="P-loop_NTPase"/>
</dbReference>
<comment type="caution">
    <text evidence="1">The sequence shown here is derived from an EMBL/GenBank/DDBJ whole genome shotgun (WGS) entry which is preliminary data.</text>
</comment>
<dbReference type="RefSeq" id="WP_260900964.1">
    <property type="nucleotide sequence ID" value="NZ_JAOCZP010000001.1"/>
</dbReference>
<evidence type="ECO:0000313" key="1">
    <source>
        <dbReference type="EMBL" id="MCT7373681.1"/>
    </source>
</evidence>
<name>A0ABT2LHM5_9HYPH</name>
<reference evidence="1 2" key="1">
    <citation type="submission" date="2022-09" db="EMBL/GenBank/DDBJ databases">
        <title>Chelativorans salina sp. nov., a novel slightly halophilic bacterium isolated from a saline lake sediment enrichment.</title>
        <authorList>
            <person name="Gao L."/>
            <person name="Fang B.-Z."/>
            <person name="Li W.-J."/>
        </authorList>
    </citation>
    <scope>NUCLEOTIDE SEQUENCE [LARGE SCALE GENOMIC DNA]</scope>
    <source>
        <strain evidence="1 2">EGI FJ00035</strain>
    </source>
</reference>
<dbReference type="Pfam" id="PF13238">
    <property type="entry name" value="AAA_18"/>
    <property type="match status" value="1"/>
</dbReference>
<gene>
    <name evidence="1" type="ORF">N5A92_01285</name>
</gene>
<dbReference type="SUPFAM" id="SSF52540">
    <property type="entry name" value="P-loop containing nucleoside triphosphate hydrolases"/>
    <property type="match status" value="1"/>
</dbReference>
<dbReference type="Gene3D" id="3.40.50.300">
    <property type="entry name" value="P-loop containing nucleotide triphosphate hydrolases"/>
    <property type="match status" value="1"/>
</dbReference>
<organism evidence="1 2">
    <name type="scientific">Chelativorans salis</name>
    <dbReference type="NCBI Taxonomy" id="2978478"/>
    <lineage>
        <taxon>Bacteria</taxon>
        <taxon>Pseudomonadati</taxon>
        <taxon>Pseudomonadota</taxon>
        <taxon>Alphaproteobacteria</taxon>
        <taxon>Hyphomicrobiales</taxon>
        <taxon>Phyllobacteriaceae</taxon>
        <taxon>Chelativorans</taxon>
    </lineage>
</organism>
<keyword evidence="2" id="KW-1185">Reference proteome</keyword>
<accession>A0ABT2LHM5</accession>
<protein>
    <submittedName>
        <fullName evidence="1">DNA topology modulation protein FlaR</fullName>
    </submittedName>
</protein>
<dbReference type="PANTHER" id="PTHR37816:SF3">
    <property type="entry name" value="MODULATES DNA TOPOLOGY"/>
    <property type="match status" value="1"/>
</dbReference>